<gene>
    <name evidence="1" type="ORF">ASAP_2081</name>
</gene>
<reference evidence="1 2" key="2">
    <citation type="journal article" date="2014" name="PLoS ONE">
        <title>Evolution of mitochondria reconstructed from the energy metabolism of living bacteria.</title>
        <authorList>
            <person name="Degli Esposti M."/>
            <person name="Chouaia B."/>
            <person name="Comandatore F."/>
            <person name="Crotti E."/>
            <person name="Sassera D."/>
            <person name="Lievens P.M."/>
            <person name="Daffonchio D."/>
            <person name="Bandi C."/>
        </authorList>
    </citation>
    <scope>NUCLEOTIDE SEQUENCE [LARGE SCALE GENOMIC DNA]</scope>
    <source>
        <strain evidence="1 2">SF2.1</strain>
    </source>
</reference>
<dbReference type="Gene3D" id="3.90.550.10">
    <property type="entry name" value="Spore Coat Polysaccharide Biosynthesis Protein SpsA, Chain A"/>
    <property type="match status" value="1"/>
</dbReference>
<dbReference type="SUPFAM" id="SSF53448">
    <property type="entry name" value="Nucleotide-diphospho-sugar transferases"/>
    <property type="match status" value="1"/>
</dbReference>
<protein>
    <submittedName>
        <fullName evidence="1">Uncharacterized protein</fullName>
    </submittedName>
</protein>
<proteinExistence type="predicted"/>
<reference evidence="1 2" key="1">
    <citation type="journal article" date="2014" name="Genome Biol. Evol.">
        <title>Acetic acid bacteria genomes reveal functional traits for adaptation to life in insect guts.</title>
        <authorList>
            <person name="Chouaia B."/>
            <person name="Gaiarsa S."/>
            <person name="Crotti E."/>
            <person name="Comandatore F."/>
            <person name="Degli Esposti M."/>
            <person name="Ricci I."/>
            <person name="Alma A."/>
            <person name="Favia G."/>
            <person name="Bandi C."/>
            <person name="Daffonchio D."/>
        </authorList>
    </citation>
    <scope>NUCLEOTIDE SEQUENCE [LARGE SCALE GENOMIC DNA]</scope>
    <source>
        <strain evidence="1 2">SF2.1</strain>
    </source>
</reference>
<evidence type="ECO:0000313" key="2">
    <source>
        <dbReference type="Proteomes" id="UP000027583"/>
    </source>
</evidence>
<dbReference type="Proteomes" id="UP000027583">
    <property type="component" value="Unassembled WGS sequence"/>
</dbReference>
<dbReference type="EMBL" id="CBLX010000013">
    <property type="protein sequence ID" value="CDG40126.1"/>
    <property type="molecule type" value="Genomic_DNA"/>
</dbReference>
<accession>A0A060QKR0</accession>
<organism evidence="1 2">
    <name type="scientific">Asaia bogorensis</name>
    <dbReference type="NCBI Taxonomy" id="91915"/>
    <lineage>
        <taxon>Bacteria</taxon>
        <taxon>Pseudomonadati</taxon>
        <taxon>Pseudomonadota</taxon>
        <taxon>Alphaproteobacteria</taxon>
        <taxon>Acetobacterales</taxon>
        <taxon>Acetobacteraceae</taxon>
        <taxon>Asaia</taxon>
    </lineage>
</organism>
<sequence>MDESGCEATYSQLELFGDQRQLGYGDIWSPEGFYEGNYVDAMALVSRKAWADVGGYTHIEGGWEDYDFWCKFVECGFTGGFVPEILGRYRVHGTSMLRSETVSRYASINIEMSLRHPWLRLPPLG</sequence>
<comment type="caution">
    <text evidence="1">The sequence shown here is derived from an EMBL/GenBank/DDBJ whole genome shotgun (WGS) entry which is preliminary data.</text>
</comment>
<dbReference type="AlphaFoldDB" id="A0A060QKR0"/>
<evidence type="ECO:0000313" key="1">
    <source>
        <dbReference type="EMBL" id="CDG40126.1"/>
    </source>
</evidence>
<dbReference type="eggNOG" id="COG1215">
    <property type="taxonomic scope" value="Bacteria"/>
</dbReference>
<name>A0A060QKR0_9PROT</name>
<dbReference type="InterPro" id="IPR029044">
    <property type="entry name" value="Nucleotide-diphossugar_trans"/>
</dbReference>